<dbReference type="InterPro" id="IPR052436">
    <property type="entry name" value="LTO1_adapter"/>
</dbReference>
<gene>
    <name evidence="3" type="ORF">GSCOC_T00019517001</name>
</gene>
<reference evidence="4" key="1">
    <citation type="journal article" date="2014" name="Science">
        <title>The coffee genome provides insight into the convergent evolution of caffeine biosynthesis.</title>
        <authorList>
            <person name="Denoeud F."/>
            <person name="Carretero-Paulet L."/>
            <person name="Dereeper A."/>
            <person name="Droc G."/>
            <person name="Guyot R."/>
            <person name="Pietrella M."/>
            <person name="Zheng C."/>
            <person name="Alberti A."/>
            <person name="Anthony F."/>
            <person name="Aprea G."/>
            <person name="Aury J.M."/>
            <person name="Bento P."/>
            <person name="Bernard M."/>
            <person name="Bocs S."/>
            <person name="Campa C."/>
            <person name="Cenci A."/>
            <person name="Combes M.C."/>
            <person name="Crouzillat D."/>
            <person name="Da Silva C."/>
            <person name="Daddiego L."/>
            <person name="De Bellis F."/>
            <person name="Dussert S."/>
            <person name="Garsmeur O."/>
            <person name="Gayraud T."/>
            <person name="Guignon V."/>
            <person name="Jahn K."/>
            <person name="Jamilloux V."/>
            <person name="Joet T."/>
            <person name="Labadie K."/>
            <person name="Lan T."/>
            <person name="Leclercq J."/>
            <person name="Lepelley M."/>
            <person name="Leroy T."/>
            <person name="Li L.T."/>
            <person name="Librado P."/>
            <person name="Lopez L."/>
            <person name="Munoz A."/>
            <person name="Noel B."/>
            <person name="Pallavicini A."/>
            <person name="Perrotta G."/>
            <person name="Poncet V."/>
            <person name="Pot D."/>
            <person name="Priyono X."/>
            <person name="Rigoreau M."/>
            <person name="Rouard M."/>
            <person name="Rozas J."/>
            <person name="Tranchant-Dubreuil C."/>
            <person name="VanBuren R."/>
            <person name="Zhang Q."/>
            <person name="Andrade A.C."/>
            <person name="Argout X."/>
            <person name="Bertrand B."/>
            <person name="de Kochko A."/>
            <person name="Graziosi G."/>
            <person name="Henry R.J."/>
            <person name="Jayarama X."/>
            <person name="Ming R."/>
            <person name="Nagai C."/>
            <person name="Rounsley S."/>
            <person name="Sankoff D."/>
            <person name="Giuliano G."/>
            <person name="Albert V.A."/>
            <person name="Wincker P."/>
            <person name="Lashermes P."/>
        </authorList>
    </citation>
    <scope>NUCLEOTIDE SEQUENCE [LARGE SCALE GENOMIC DNA]</scope>
    <source>
        <strain evidence="4">cv. DH200-94</strain>
    </source>
</reference>
<evidence type="ECO:0000256" key="1">
    <source>
        <dbReference type="ARBA" id="ARBA00038090"/>
    </source>
</evidence>
<dbReference type="PANTHER" id="PTHR28532:SF1">
    <property type="entry name" value="ORAL CANCER OVEREXPRESSED 1"/>
    <property type="match status" value="1"/>
</dbReference>
<sequence length="146" mass="16276">MAASSEPNSREDIFDSSLNLEETHLKEGYNEGYADGLVSGEEEGRLVGLKTGFEVGEELGFYRGCIDVWNSAIRVDSNCFSSRVVRSIKQMEELLNKYPISNPEDESVSDVMDSLRLKFRAICATLNVKLEYNGYPKSSDGGNIQF</sequence>
<dbReference type="OrthoDB" id="48036at2759"/>
<organism evidence="3 4">
    <name type="scientific">Coffea canephora</name>
    <name type="common">Robusta coffee</name>
    <dbReference type="NCBI Taxonomy" id="49390"/>
    <lineage>
        <taxon>Eukaryota</taxon>
        <taxon>Viridiplantae</taxon>
        <taxon>Streptophyta</taxon>
        <taxon>Embryophyta</taxon>
        <taxon>Tracheophyta</taxon>
        <taxon>Spermatophyta</taxon>
        <taxon>Magnoliopsida</taxon>
        <taxon>eudicotyledons</taxon>
        <taxon>Gunneridae</taxon>
        <taxon>Pentapetalae</taxon>
        <taxon>asterids</taxon>
        <taxon>lamiids</taxon>
        <taxon>Gentianales</taxon>
        <taxon>Rubiaceae</taxon>
        <taxon>Ixoroideae</taxon>
        <taxon>Gardenieae complex</taxon>
        <taxon>Bertiereae - Coffeeae clade</taxon>
        <taxon>Coffeeae</taxon>
        <taxon>Coffea</taxon>
    </lineage>
</organism>
<evidence type="ECO:0000259" key="2">
    <source>
        <dbReference type="Pfam" id="PF09811"/>
    </source>
</evidence>
<proteinExistence type="inferred from homology"/>
<dbReference type="Pfam" id="PF09811">
    <property type="entry name" value="Yae1_N"/>
    <property type="match status" value="1"/>
</dbReference>
<accession>A0A068U8J4</accession>
<dbReference type="InParanoid" id="A0A068U8J4"/>
<evidence type="ECO:0000313" key="3">
    <source>
        <dbReference type="EMBL" id="CDP04796.1"/>
    </source>
</evidence>
<dbReference type="AlphaFoldDB" id="A0A068U8J4"/>
<dbReference type="STRING" id="49390.A0A068U8J4"/>
<keyword evidence="4" id="KW-1185">Reference proteome</keyword>
<feature type="domain" description="Essential protein Yae1 N-terminal" evidence="2">
    <location>
        <begin position="28"/>
        <end position="66"/>
    </location>
</feature>
<dbReference type="Gramene" id="CDP04796">
    <property type="protein sequence ID" value="CDP04796"/>
    <property type="gene ID" value="GSCOC_T00019517001"/>
</dbReference>
<evidence type="ECO:0000313" key="4">
    <source>
        <dbReference type="Proteomes" id="UP000295252"/>
    </source>
</evidence>
<dbReference type="InterPro" id="IPR019191">
    <property type="entry name" value="Essential_protein_Yae1_N"/>
</dbReference>
<dbReference type="PANTHER" id="PTHR28532">
    <property type="entry name" value="GEO13458P1"/>
    <property type="match status" value="1"/>
</dbReference>
<dbReference type="EMBL" id="HG739098">
    <property type="protein sequence ID" value="CDP04796.1"/>
    <property type="molecule type" value="Genomic_DNA"/>
</dbReference>
<dbReference type="Proteomes" id="UP000295252">
    <property type="component" value="Chromosome III"/>
</dbReference>
<dbReference type="OMA" id="FKQVCSM"/>
<dbReference type="PhylomeDB" id="A0A068U8J4"/>
<comment type="similarity">
    <text evidence="1">Belongs to the LTO1 family.</text>
</comment>
<name>A0A068U8J4_COFCA</name>
<protein>
    <recommendedName>
        <fullName evidence="2">Essential protein Yae1 N-terminal domain-containing protein</fullName>
    </recommendedName>
</protein>